<dbReference type="EMBL" id="BX548175">
    <property type="protein sequence ID" value="CAE22099.1"/>
    <property type="molecule type" value="Genomic_DNA"/>
</dbReference>
<dbReference type="Proteomes" id="UP000001423">
    <property type="component" value="Chromosome"/>
</dbReference>
<name>Q7V4M5_PROMM</name>
<keyword evidence="2" id="KW-1185">Reference proteome</keyword>
<evidence type="ECO:0000313" key="1">
    <source>
        <dbReference type="EMBL" id="CAE22099.1"/>
    </source>
</evidence>
<dbReference type="KEGG" id="pmt:PMT_1924"/>
<protein>
    <submittedName>
        <fullName evidence="1">Uncharacterized protein</fullName>
    </submittedName>
</protein>
<sequence length="101" mass="11034">MLTAPIPIFIGYDSRERAATNVLIDSLYQHSSVPLAITPLETPQLEAQGPLPTRARPEAEHSLLLHTVSRSPLYGLSRLGAFYGLRHVVPRRYQGTLGSAG</sequence>
<reference evidence="1 2" key="1">
    <citation type="journal article" date="2003" name="Nature">
        <title>Genome divergence in two Prochlorococcus ecotypes reflects oceanic niche differentiation.</title>
        <authorList>
            <person name="Rocap G."/>
            <person name="Larimer F.W."/>
            <person name="Lamerdin J.E."/>
            <person name="Malfatti S."/>
            <person name="Chain P."/>
            <person name="Ahlgren N.A."/>
            <person name="Arellano A."/>
            <person name="Coleman M."/>
            <person name="Hauser L."/>
            <person name="Hess W.R."/>
            <person name="Johnson Z.I."/>
            <person name="Land M.L."/>
            <person name="Lindell D."/>
            <person name="Post A.F."/>
            <person name="Regala W."/>
            <person name="Shah M."/>
            <person name="Shaw S.L."/>
            <person name="Steglich C."/>
            <person name="Sullivan M.B."/>
            <person name="Ting C.S."/>
            <person name="Tolonen A."/>
            <person name="Webb E.A."/>
            <person name="Zinser E.R."/>
            <person name="Chisholm S.W."/>
        </authorList>
    </citation>
    <scope>NUCLEOTIDE SEQUENCE [LARGE SCALE GENOMIC DNA]</scope>
    <source>
        <strain evidence="2">MIT 9313</strain>
    </source>
</reference>
<proteinExistence type="predicted"/>
<dbReference type="HOGENOM" id="CLU_2289079_0_0_3"/>
<organism evidence="1 2">
    <name type="scientific">Prochlorococcus marinus (strain MIT 9313)</name>
    <dbReference type="NCBI Taxonomy" id="74547"/>
    <lineage>
        <taxon>Bacteria</taxon>
        <taxon>Bacillati</taxon>
        <taxon>Cyanobacteriota</taxon>
        <taxon>Cyanophyceae</taxon>
        <taxon>Synechococcales</taxon>
        <taxon>Prochlorococcaceae</taxon>
        <taxon>Prochlorococcus</taxon>
    </lineage>
</organism>
<dbReference type="eggNOG" id="COG1442">
    <property type="taxonomic scope" value="Bacteria"/>
</dbReference>
<accession>Q7V4M5</accession>
<evidence type="ECO:0000313" key="2">
    <source>
        <dbReference type="Proteomes" id="UP000001423"/>
    </source>
</evidence>
<dbReference type="AlphaFoldDB" id="Q7V4M5"/>
<gene>
    <name evidence="1" type="ordered locus">PMT_1924</name>
</gene>